<protein>
    <submittedName>
        <fullName evidence="5">Helix-turn-helix domain-containing protein</fullName>
    </submittedName>
</protein>
<dbReference type="SUPFAM" id="SSF47413">
    <property type="entry name" value="lambda repressor-like DNA-binding domains"/>
    <property type="match status" value="1"/>
</dbReference>
<dbReference type="GO" id="GO:0003677">
    <property type="term" value="F:DNA binding"/>
    <property type="evidence" value="ECO:0007669"/>
    <property type="project" value="UniProtKB-KW"/>
</dbReference>
<keyword evidence="3" id="KW-0812">Transmembrane</keyword>
<evidence type="ECO:0000256" key="3">
    <source>
        <dbReference type="SAM" id="Phobius"/>
    </source>
</evidence>
<dbReference type="Pfam" id="PF13349">
    <property type="entry name" value="DUF4097"/>
    <property type="match status" value="1"/>
</dbReference>
<keyword evidence="3" id="KW-1133">Transmembrane helix</keyword>
<evidence type="ECO:0000313" key="6">
    <source>
        <dbReference type="Proteomes" id="UP000697330"/>
    </source>
</evidence>
<dbReference type="PANTHER" id="PTHR46558:SF11">
    <property type="entry name" value="HTH-TYPE TRANSCRIPTIONAL REGULATOR XRE"/>
    <property type="match status" value="1"/>
</dbReference>
<feature type="region of interest" description="Disordered" evidence="2">
    <location>
        <begin position="81"/>
        <end position="101"/>
    </location>
</feature>
<dbReference type="CDD" id="cd00093">
    <property type="entry name" value="HTH_XRE"/>
    <property type="match status" value="1"/>
</dbReference>
<evidence type="ECO:0000259" key="4">
    <source>
        <dbReference type="PROSITE" id="PS50943"/>
    </source>
</evidence>
<evidence type="ECO:0000256" key="1">
    <source>
        <dbReference type="ARBA" id="ARBA00023125"/>
    </source>
</evidence>
<feature type="domain" description="HTH cro/C1-type" evidence="4">
    <location>
        <begin position="9"/>
        <end position="63"/>
    </location>
</feature>
<reference evidence="5" key="2">
    <citation type="submission" date="2021-09" db="EMBL/GenBank/DDBJ databases">
        <authorList>
            <person name="Gilroy R."/>
        </authorList>
    </citation>
    <scope>NUCLEOTIDE SEQUENCE</scope>
    <source>
        <strain evidence="5">CHK124-7917</strain>
    </source>
</reference>
<evidence type="ECO:0000313" key="5">
    <source>
        <dbReference type="EMBL" id="HJF45018.1"/>
    </source>
</evidence>
<dbReference type="PROSITE" id="PS50943">
    <property type="entry name" value="HTH_CROC1"/>
    <property type="match status" value="1"/>
</dbReference>
<proteinExistence type="predicted"/>
<dbReference type="AlphaFoldDB" id="A0A921GFA1"/>
<dbReference type="InterPro" id="IPR025164">
    <property type="entry name" value="Toastrack_DUF4097"/>
</dbReference>
<sequence>MNVEIAQRLAELRRAKGYSQEALAHELGLSRQAISKWERAESAPDTENLIALARLYDMGLDELLRVSPETEEDVIFESEDRARRAAAMEEEQETSRTATKEAVSAAAEASRAAAQAADAAAQAARHATEAGTRAEKGRWRSFPYWALMIPLWFVLTVAGAAPFSFLVFLSIPLYRWLAGIADGATARGSGFTRDEKTKAAVAGALIAVLLAVPVVFIATGGWLGVARGVAGSALDGLVRRLSWHGDVTLDESIDKSAVYAASEVRGLDVTWQGGSVRMERGASDELSVHASLPAGTYDMDPTGVSFGLRDDGTLVIDDGLPGVDNGLSYPDLQLVIQLPADEAWAADQVSFEGVVADVDVSGLACHTLSLSGVSGDADIRAAIEKDVTVDTVSGGVTLAPTGVLPASARVETVSGDVTLDVAERPGMTLRFDTVSGGFSDSVGSDAANGSVLTYGDGAADVTVGTVSGSLRVQ</sequence>
<keyword evidence="1" id="KW-0238">DNA-binding</keyword>
<comment type="caution">
    <text evidence="5">The sequence shown here is derived from an EMBL/GenBank/DDBJ whole genome shotgun (WGS) entry which is preliminary data.</text>
</comment>
<accession>A0A921GFA1</accession>
<dbReference type="Proteomes" id="UP000697330">
    <property type="component" value="Unassembled WGS sequence"/>
</dbReference>
<dbReference type="RefSeq" id="WP_274958906.1">
    <property type="nucleotide sequence ID" value="NZ_DYWQ01000066.1"/>
</dbReference>
<dbReference type="InterPro" id="IPR001387">
    <property type="entry name" value="Cro/C1-type_HTH"/>
</dbReference>
<feature type="transmembrane region" description="Helical" evidence="3">
    <location>
        <begin position="199"/>
        <end position="225"/>
    </location>
</feature>
<reference evidence="5" key="1">
    <citation type="journal article" date="2021" name="PeerJ">
        <title>Extensive microbial diversity within the chicken gut microbiome revealed by metagenomics and culture.</title>
        <authorList>
            <person name="Gilroy R."/>
            <person name="Ravi A."/>
            <person name="Getino M."/>
            <person name="Pursley I."/>
            <person name="Horton D.L."/>
            <person name="Alikhan N.F."/>
            <person name="Baker D."/>
            <person name="Gharbi K."/>
            <person name="Hall N."/>
            <person name="Watson M."/>
            <person name="Adriaenssens E.M."/>
            <person name="Foster-Nyarko E."/>
            <person name="Jarju S."/>
            <person name="Secka A."/>
            <person name="Antonio M."/>
            <person name="Oren A."/>
            <person name="Chaudhuri R.R."/>
            <person name="La Ragione R."/>
            <person name="Hildebrand F."/>
            <person name="Pallen M.J."/>
        </authorList>
    </citation>
    <scope>NUCLEOTIDE SEQUENCE</scope>
    <source>
        <strain evidence="5">CHK124-7917</strain>
    </source>
</reference>
<dbReference type="InterPro" id="IPR010982">
    <property type="entry name" value="Lambda_DNA-bd_dom_sf"/>
</dbReference>
<dbReference type="EMBL" id="DYWQ01000066">
    <property type="protein sequence ID" value="HJF45018.1"/>
    <property type="molecule type" value="Genomic_DNA"/>
</dbReference>
<evidence type="ECO:0000256" key="2">
    <source>
        <dbReference type="SAM" id="MobiDB-lite"/>
    </source>
</evidence>
<dbReference type="Gene3D" id="1.10.260.40">
    <property type="entry name" value="lambda repressor-like DNA-binding domains"/>
    <property type="match status" value="1"/>
</dbReference>
<dbReference type="SMART" id="SM00530">
    <property type="entry name" value="HTH_XRE"/>
    <property type="match status" value="1"/>
</dbReference>
<dbReference type="PANTHER" id="PTHR46558">
    <property type="entry name" value="TRACRIPTIONAL REGULATORY PROTEIN-RELATED-RELATED"/>
    <property type="match status" value="1"/>
</dbReference>
<gene>
    <name evidence="5" type="ORF">K8U72_04450</name>
</gene>
<name>A0A921GFA1_9ACTN</name>
<feature type="transmembrane region" description="Helical" evidence="3">
    <location>
        <begin position="142"/>
        <end position="169"/>
    </location>
</feature>
<dbReference type="Pfam" id="PF01381">
    <property type="entry name" value="HTH_3"/>
    <property type="match status" value="1"/>
</dbReference>
<organism evidence="5 6">
    <name type="scientific">Thermophilibacter provencensis</name>
    <dbReference type="NCBI Taxonomy" id="1852386"/>
    <lineage>
        <taxon>Bacteria</taxon>
        <taxon>Bacillati</taxon>
        <taxon>Actinomycetota</taxon>
        <taxon>Coriobacteriia</taxon>
        <taxon>Coriobacteriales</taxon>
        <taxon>Atopobiaceae</taxon>
        <taxon>Thermophilibacter</taxon>
    </lineage>
</organism>
<keyword evidence="3" id="KW-0472">Membrane</keyword>